<sequence length="187" mass="21301">MEIPQIRMKTQYAQIQIQQTPGKQEISQPKAELTIKQPSADISIRTTPGKLDIDQTKAWEDMNLMHIFKRNKQFAQEGKQALMEGIARRVRQGNEWMRIENGGNPLASQAAQNAYDSMKSLGIKFIPSHFAVETNYQPANVDIQVQVNKPIIDANPQKVQHHYQPGRVETSLKQHADLEIDFVNITI</sequence>
<comment type="caution">
    <text evidence="1">The sequence shown here is derived from an EMBL/GenBank/DDBJ whole genome shotgun (WGS) entry which is preliminary data.</text>
</comment>
<keyword evidence="2" id="KW-1185">Reference proteome</keyword>
<dbReference type="Proteomes" id="UP000270219">
    <property type="component" value="Unassembled WGS sequence"/>
</dbReference>
<evidence type="ECO:0008006" key="3">
    <source>
        <dbReference type="Google" id="ProtNLM"/>
    </source>
</evidence>
<protein>
    <recommendedName>
        <fullName evidence="3">YviE</fullName>
    </recommendedName>
</protein>
<dbReference type="Pfam" id="PF20074">
    <property type="entry name" value="DUF6470"/>
    <property type="match status" value="1"/>
</dbReference>
<dbReference type="InterPro" id="IPR045527">
    <property type="entry name" value="DUF6470"/>
</dbReference>
<gene>
    <name evidence="1" type="ORF">D8M04_05475</name>
</gene>
<dbReference type="OrthoDB" id="2112831at2"/>
<evidence type="ECO:0000313" key="1">
    <source>
        <dbReference type="EMBL" id="RLL46657.1"/>
    </source>
</evidence>
<organism evidence="1 2">
    <name type="scientific">Oceanobacillus piezotolerans</name>
    <dbReference type="NCBI Taxonomy" id="2448030"/>
    <lineage>
        <taxon>Bacteria</taxon>
        <taxon>Bacillati</taxon>
        <taxon>Bacillota</taxon>
        <taxon>Bacilli</taxon>
        <taxon>Bacillales</taxon>
        <taxon>Bacillaceae</taxon>
        <taxon>Oceanobacillus</taxon>
    </lineage>
</organism>
<evidence type="ECO:0000313" key="2">
    <source>
        <dbReference type="Proteomes" id="UP000270219"/>
    </source>
</evidence>
<name>A0A498DCG1_9BACI</name>
<dbReference type="EMBL" id="RCHR01000002">
    <property type="protein sequence ID" value="RLL46657.1"/>
    <property type="molecule type" value="Genomic_DNA"/>
</dbReference>
<accession>A0A498DCG1</accession>
<dbReference type="AlphaFoldDB" id="A0A498DCG1"/>
<reference evidence="1 2" key="1">
    <citation type="submission" date="2018-10" db="EMBL/GenBank/DDBJ databases">
        <title>Oceanobacillus sp. YLB-02 draft genome.</title>
        <authorList>
            <person name="Yu L."/>
        </authorList>
    </citation>
    <scope>NUCLEOTIDE SEQUENCE [LARGE SCALE GENOMIC DNA]</scope>
    <source>
        <strain evidence="1 2">YLB-02</strain>
    </source>
</reference>
<dbReference type="RefSeq" id="WP_121521908.1">
    <property type="nucleotide sequence ID" value="NZ_RCHR01000002.1"/>
</dbReference>
<proteinExistence type="predicted"/>